<dbReference type="InterPro" id="IPR035965">
    <property type="entry name" value="PAS-like_dom_sf"/>
</dbReference>
<dbReference type="Gene3D" id="3.30.450.20">
    <property type="entry name" value="PAS domain"/>
    <property type="match status" value="1"/>
</dbReference>
<dbReference type="EMBL" id="BPQV01000018">
    <property type="protein sequence ID" value="GJE29684.1"/>
    <property type="molecule type" value="Genomic_DNA"/>
</dbReference>
<sequence>MKEDGLGESLEALRTTLQASGVVGTWEWSVPDNHVLLDRNAAELLAGDPGLAQQALTVDRAKALVHPADRVVLFQKMREVGRDGGPIVVEHRVVGADGGIRRILSRGHIAPEPGGGSMRGRGILIDVTECRTSLKAIAPVSGEAADPLHRIIDHCLAARGLLDGATRSHIRLLLDMALLECGQELARRGGLFESH</sequence>
<feature type="domain" description="PAS fold-3" evidence="1">
    <location>
        <begin position="58"/>
        <end position="119"/>
    </location>
</feature>
<name>A0ABQ4TF74_METOR</name>
<comment type="caution">
    <text evidence="2">The sequence shown here is derived from an EMBL/GenBank/DDBJ whole genome shotgun (WGS) entry which is preliminary data.</text>
</comment>
<reference evidence="2" key="1">
    <citation type="journal article" date="2021" name="Front. Microbiol.">
        <title>Comprehensive Comparative Genomics and Phenotyping of Methylobacterium Species.</title>
        <authorList>
            <person name="Alessa O."/>
            <person name="Ogura Y."/>
            <person name="Fujitani Y."/>
            <person name="Takami H."/>
            <person name="Hayashi T."/>
            <person name="Sahin N."/>
            <person name="Tani A."/>
        </authorList>
    </citation>
    <scope>NUCLEOTIDE SEQUENCE</scope>
    <source>
        <strain evidence="2">NBRC 15689</strain>
    </source>
</reference>
<organism evidence="2 3">
    <name type="scientific">Methylobacterium organophilum</name>
    <dbReference type="NCBI Taxonomy" id="410"/>
    <lineage>
        <taxon>Bacteria</taxon>
        <taxon>Pseudomonadati</taxon>
        <taxon>Pseudomonadota</taxon>
        <taxon>Alphaproteobacteria</taxon>
        <taxon>Hyphomicrobiales</taxon>
        <taxon>Methylobacteriaceae</taxon>
        <taxon>Methylobacterium</taxon>
    </lineage>
</organism>
<dbReference type="Pfam" id="PF08447">
    <property type="entry name" value="PAS_3"/>
    <property type="match status" value="1"/>
</dbReference>
<proteinExistence type="predicted"/>
<keyword evidence="3" id="KW-1185">Reference proteome</keyword>
<dbReference type="Proteomes" id="UP001055156">
    <property type="component" value="Unassembled WGS sequence"/>
</dbReference>
<accession>A0ABQ4TF74</accession>
<gene>
    <name evidence="2" type="ORF">LKMONMHP_4568</name>
</gene>
<protein>
    <recommendedName>
        <fullName evidence="1">PAS fold-3 domain-containing protein</fullName>
    </recommendedName>
</protein>
<dbReference type="CDD" id="cd00130">
    <property type="entry name" value="PAS"/>
    <property type="match status" value="1"/>
</dbReference>
<reference evidence="2" key="2">
    <citation type="submission" date="2021-08" db="EMBL/GenBank/DDBJ databases">
        <authorList>
            <person name="Tani A."/>
            <person name="Ola A."/>
            <person name="Ogura Y."/>
            <person name="Katsura K."/>
            <person name="Hayashi T."/>
        </authorList>
    </citation>
    <scope>NUCLEOTIDE SEQUENCE</scope>
    <source>
        <strain evidence="2">NBRC 15689</strain>
    </source>
</reference>
<dbReference type="RefSeq" id="WP_238314741.1">
    <property type="nucleotide sequence ID" value="NZ_BPQV01000018.1"/>
</dbReference>
<evidence type="ECO:0000259" key="1">
    <source>
        <dbReference type="Pfam" id="PF08447"/>
    </source>
</evidence>
<dbReference type="Gene3D" id="2.10.70.100">
    <property type="match status" value="1"/>
</dbReference>
<evidence type="ECO:0000313" key="3">
    <source>
        <dbReference type="Proteomes" id="UP001055156"/>
    </source>
</evidence>
<dbReference type="InterPro" id="IPR013655">
    <property type="entry name" value="PAS_fold_3"/>
</dbReference>
<dbReference type="SUPFAM" id="SSF55785">
    <property type="entry name" value="PYP-like sensor domain (PAS domain)"/>
    <property type="match status" value="1"/>
</dbReference>
<evidence type="ECO:0000313" key="2">
    <source>
        <dbReference type="EMBL" id="GJE29684.1"/>
    </source>
</evidence>
<dbReference type="InterPro" id="IPR000014">
    <property type="entry name" value="PAS"/>
</dbReference>